<gene>
    <name evidence="4" type="ORF">MUN86_27870</name>
</gene>
<feature type="domain" description="Aldehyde dehydrogenase" evidence="3">
    <location>
        <begin position="62"/>
        <end position="504"/>
    </location>
</feature>
<evidence type="ECO:0000256" key="2">
    <source>
        <dbReference type="ARBA" id="ARBA00023002"/>
    </source>
</evidence>
<evidence type="ECO:0000259" key="3">
    <source>
        <dbReference type="Pfam" id="PF00171"/>
    </source>
</evidence>
<dbReference type="SUPFAM" id="SSF53720">
    <property type="entry name" value="ALDH-like"/>
    <property type="match status" value="1"/>
</dbReference>
<protein>
    <submittedName>
        <fullName evidence="4">Aldehyde dehydrogenase family protein</fullName>
    </submittedName>
</protein>
<dbReference type="EMBL" id="CP095065">
    <property type="protein sequence ID" value="UOQ69273.1"/>
    <property type="molecule type" value="Genomic_DNA"/>
</dbReference>
<keyword evidence="5" id="KW-1185">Reference proteome</keyword>
<evidence type="ECO:0000256" key="1">
    <source>
        <dbReference type="ARBA" id="ARBA00009986"/>
    </source>
</evidence>
<dbReference type="PANTHER" id="PTHR43353">
    <property type="entry name" value="SUCCINATE-SEMIALDEHYDE DEHYDROGENASE, MITOCHONDRIAL"/>
    <property type="match status" value="1"/>
</dbReference>
<sequence length="539" mass="59834">MRNLLETVFPLAEDIPAAYQWTSPLHQHEYLLNGSLESWAGPFSPVHSPVHVRVGTDARPVELGSYPLFSPAQALKALQGAVDAYQGGQGRWPRLSVAERIRQVELFTQGLQDRRAEVIRLLLWEIAMPLTEAEREFDRTVDYIQATIAELKAAERIEARPFLAEQHVAQVRRVPLGVTLCMGPFNHPLSETFRLLIPALLMGNTVLFKPSRHGTLVFQPLLAAFHAAFPAGVVNTIYGRGLDVVPALMQSGQVNVLALVGASHLADRLKKLHPNVNRLRAVLSLDSKNAGIVLSDAHLPTAVEECLAGAFCFNGQRGPALKILFVHRTIVTQFIQRLSDRLKHLKIGMPWEADVVFTPLTEPHKPDYLEDCLDDALEQGAAVMNVGGGTRYHSLFYPAIVYPVSEHMKLYREEQFGPLLPIVPFDELDEPIRYVADSSHGQQVSLFGRDPDQMAYLLDALVHQVSRINLNGQSQREPDSLPFTGRKDSAEGTLSVADTLDAFSIRAVVTAPQTPANQELVQHILHGHKSRFLATDFIF</sequence>
<dbReference type="Pfam" id="PF00171">
    <property type="entry name" value="Aldedh"/>
    <property type="match status" value="1"/>
</dbReference>
<evidence type="ECO:0000313" key="5">
    <source>
        <dbReference type="Proteomes" id="UP000830401"/>
    </source>
</evidence>
<geneLocation type="plasmid" evidence="4 5">
    <name>unnamed4</name>
</geneLocation>
<dbReference type="Proteomes" id="UP000830401">
    <property type="component" value="Plasmid unnamed4"/>
</dbReference>
<reference evidence="4" key="1">
    <citation type="submission" date="2022-04" db="EMBL/GenBank/DDBJ databases">
        <title>Hymenobacter sp. isolated from the air.</title>
        <authorList>
            <person name="Won M."/>
            <person name="Lee C.-M."/>
            <person name="Woen H.-Y."/>
            <person name="Kwon S.-W."/>
        </authorList>
    </citation>
    <scope>NUCLEOTIDE SEQUENCE</scope>
    <source>
        <strain evidence="4">5420S-77</strain>
        <plasmid evidence="4">unnamed4</plasmid>
    </source>
</reference>
<dbReference type="InterPro" id="IPR015590">
    <property type="entry name" value="Aldehyde_DH_dom"/>
</dbReference>
<accession>A0ABY4GEJ0</accession>
<keyword evidence="2" id="KW-0560">Oxidoreductase</keyword>
<proteinExistence type="inferred from homology"/>
<organism evidence="4 5">
    <name type="scientific">Hymenobacter volaticus</name>
    <dbReference type="NCBI Taxonomy" id="2932254"/>
    <lineage>
        <taxon>Bacteria</taxon>
        <taxon>Pseudomonadati</taxon>
        <taxon>Bacteroidota</taxon>
        <taxon>Cytophagia</taxon>
        <taxon>Cytophagales</taxon>
        <taxon>Hymenobacteraceae</taxon>
        <taxon>Hymenobacter</taxon>
    </lineage>
</organism>
<name>A0ABY4GEJ0_9BACT</name>
<dbReference type="PANTHER" id="PTHR43353:SF5">
    <property type="entry name" value="SUCCINATE-SEMIALDEHYDE DEHYDROGENASE, MITOCHONDRIAL"/>
    <property type="match status" value="1"/>
</dbReference>
<comment type="similarity">
    <text evidence="1">Belongs to the aldehyde dehydrogenase family.</text>
</comment>
<keyword evidence="4" id="KW-0614">Plasmid</keyword>
<dbReference type="InterPro" id="IPR016163">
    <property type="entry name" value="Ald_DH_C"/>
</dbReference>
<dbReference type="Gene3D" id="3.40.309.10">
    <property type="entry name" value="Aldehyde Dehydrogenase, Chain A, domain 2"/>
    <property type="match status" value="1"/>
</dbReference>
<dbReference type="InterPro" id="IPR050740">
    <property type="entry name" value="Aldehyde_DH_Superfamily"/>
</dbReference>
<dbReference type="InterPro" id="IPR016161">
    <property type="entry name" value="Ald_DH/histidinol_DH"/>
</dbReference>
<evidence type="ECO:0000313" key="4">
    <source>
        <dbReference type="EMBL" id="UOQ69273.1"/>
    </source>
</evidence>
<dbReference type="InterPro" id="IPR016162">
    <property type="entry name" value="Ald_DH_N"/>
</dbReference>
<dbReference type="Gene3D" id="3.40.605.10">
    <property type="entry name" value="Aldehyde Dehydrogenase, Chain A, domain 1"/>
    <property type="match status" value="1"/>
</dbReference>
<dbReference type="RefSeq" id="WP_245127028.1">
    <property type="nucleotide sequence ID" value="NZ_CP095065.1"/>
</dbReference>